<reference evidence="5" key="1">
    <citation type="journal article" date="2019" name="Int. J. Syst. Evol. Microbiol.">
        <title>The Global Catalogue of Microorganisms (GCM) 10K type strain sequencing project: providing services to taxonomists for standard genome sequencing and annotation.</title>
        <authorList>
            <consortium name="The Broad Institute Genomics Platform"/>
            <consortium name="The Broad Institute Genome Sequencing Center for Infectious Disease"/>
            <person name="Wu L."/>
            <person name="Ma J."/>
        </authorList>
    </citation>
    <scope>NUCLEOTIDE SEQUENCE [LARGE SCALE GENOMIC DNA]</scope>
    <source>
        <strain evidence="5">CCUG 60523</strain>
    </source>
</reference>
<keyword evidence="1" id="KW-0472">Membrane</keyword>
<feature type="transmembrane region" description="Helical" evidence="1">
    <location>
        <begin position="345"/>
        <end position="364"/>
    </location>
</feature>
<feature type="transmembrane region" description="Helical" evidence="1">
    <location>
        <begin position="370"/>
        <end position="389"/>
    </location>
</feature>
<gene>
    <name evidence="4" type="ORF">ACFOSV_01910</name>
</gene>
<name>A0ABV8ALK4_9BACT</name>
<protein>
    <submittedName>
        <fullName evidence="4">DUF4105 domain-containing protein</fullName>
    </submittedName>
</protein>
<dbReference type="InterPro" id="IPR057436">
    <property type="entry name" value="5TMH_Lnb"/>
</dbReference>
<organism evidence="4 5">
    <name type="scientific">Algoriphagus namhaensis</name>
    <dbReference type="NCBI Taxonomy" id="915353"/>
    <lineage>
        <taxon>Bacteria</taxon>
        <taxon>Pseudomonadati</taxon>
        <taxon>Bacteroidota</taxon>
        <taxon>Cytophagia</taxon>
        <taxon>Cytophagales</taxon>
        <taxon>Cyclobacteriaceae</taxon>
        <taxon>Algoriphagus</taxon>
    </lineage>
</organism>
<dbReference type="InterPro" id="IPR025178">
    <property type="entry name" value="Lnb_N"/>
</dbReference>
<comment type="caution">
    <text evidence="4">The sequence shown here is derived from an EMBL/GenBank/DDBJ whole genome shotgun (WGS) entry which is preliminary data.</text>
</comment>
<evidence type="ECO:0000313" key="5">
    <source>
        <dbReference type="Proteomes" id="UP001595805"/>
    </source>
</evidence>
<proteinExistence type="predicted"/>
<evidence type="ECO:0000256" key="1">
    <source>
        <dbReference type="SAM" id="Phobius"/>
    </source>
</evidence>
<evidence type="ECO:0000259" key="2">
    <source>
        <dbReference type="Pfam" id="PF13387"/>
    </source>
</evidence>
<keyword evidence="1" id="KW-0812">Transmembrane</keyword>
<keyword evidence="1" id="KW-1133">Transmembrane helix</keyword>
<dbReference type="Pfam" id="PF25221">
    <property type="entry name" value="5TMH_Lnb"/>
    <property type="match status" value="1"/>
</dbReference>
<sequence length="398" mass="45614">MDFKNKILGVFFFLTIIGLAPVSAQQVEISLLTCAPGADLYSAFGHSAIRVRERDTGRDLVFNYGTFDFDTPFFLVKFARRTLDYQLSITTYERFVRAYAAEERNMSEQVLALNPQQAQAMRDFLDINYLPDQRSYRYDFFFDNCATRIRDVLASILGEQLIWNDPQPVAEERTFRDLIDEYILSKVWADFGIDLALGAVIDVEASPYDAQFLPDYMAAAFARAEIQGDGPTRSLVKETRTILPFPPVATSGWGLFNPYLLLWLLAIIFGVMTYLGFKRKRLYIGMDIGLFGLLGVLGVVMFLLWFATDHVATKWNWNLLWAFPGHLILAKGLLAKSLKPWVRKYLLFALIMADAAVVFWILGWQSFHPSLVPLLLVIILRSNYLYYNVERMKAFAKK</sequence>
<feature type="transmembrane region" description="Helical" evidence="1">
    <location>
        <begin position="259"/>
        <end position="277"/>
    </location>
</feature>
<dbReference type="Proteomes" id="UP001595805">
    <property type="component" value="Unassembled WGS sequence"/>
</dbReference>
<dbReference type="RefSeq" id="WP_377902829.1">
    <property type="nucleotide sequence ID" value="NZ_JBHRZS010000003.1"/>
</dbReference>
<evidence type="ECO:0000259" key="3">
    <source>
        <dbReference type="Pfam" id="PF25221"/>
    </source>
</evidence>
<feature type="domain" description="Lnb-like transmembrane" evidence="3">
    <location>
        <begin position="255"/>
        <end position="388"/>
    </location>
</feature>
<evidence type="ECO:0000313" key="4">
    <source>
        <dbReference type="EMBL" id="MFC3878908.1"/>
    </source>
</evidence>
<feature type="domain" description="Lnb N-terminal periplasmic" evidence="2">
    <location>
        <begin position="22"/>
        <end position="157"/>
    </location>
</feature>
<dbReference type="Pfam" id="PF13387">
    <property type="entry name" value="Lnb_N"/>
    <property type="match status" value="1"/>
</dbReference>
<feature type="transmembrane region" description="Helical" evidence="1">
    <location>
        <begin position="319"/>
        <end position="338"/>
    </location>
</feature>
<feature type="transmembrane region" description="Helical" evidence="1">
    <location>
        <begin position="289"/>
        <end position="307"/>
    </location>
</feature>
<keyword evidence="5" id="KW-1185">Reference proteome</keyword>
<dbReference type="EMBL" id="JBHRZS010000003">
    <property type="protein sequence ID" value="MFC3878908.1"/>
    <property type="molecule type" value="Genomic_DNA"/>
</dbReference>
<accession>A0ABV8ALK4</accession>